<feature type="signal peptide" evidence="1">
    <location>
        <begin position="1"/>
        <end position="19"/>
    </location>
</feature>
<evidence type="ECO:0000256" key="1">
    <source>
        <dbReference type="SAM" id="SignalP"/>
    </source>
</evidence>
<keyword evidence="1" id="KW-0732">Signal</keyword>
<organism evidence="2 3">
    <name type="scientific">Candidatus Kutchimonas denitrificans</name>
    <dbReference type="NCBI Taxonomy" id="3056748"/>
    <lineage>
        <taxon>Bacteria</taxon>
        <taxon>Pseudomonadati</taxon>
        <taxon>Gemmatimonadota</taxon>
        <taxon>Gemmatimonadia</taxon>
        <taxon>Candidatus Palauibacterales</taxon>
        <taxon>Candidatus Palauibacteraceae</taxon>
        <taxon>Candidatus Kutchimonas</taxon>
    </lineage>
</organism>
<dbReference type="Proteomes" id="UP000702544">
    <property type="component" value="Unassembled WGS sequence"/>
</dbReference>
<evidence type="ECO:0000313" key="3">
    <source>
        <dbReference type="Proteomes" id="UP000702544"/>
    </source>
</evidence>
<gene>
    <name evidence="2" type="ORF">GWO12_03455</name>
</gene>
<comment type="caution">
    <text evidence="2">The sequence shown here is derived from an EMBL/GenBank/DDBJ whole genome shotgun (WGS) entry which is preliminary data.</text>
</comment>
<feature type="chain" id="PRO_5042068194" description="Outer membrane lipoprotein-sorting protein" evidence="1">
    <location>
        <begin position="20"/>
        <end position="255"/>
    </location>
</feature>
<name>A0AAE4Z7K6_9BACT</name>
<dbReference type="PROSITE" id="PS51257">
    <property type="entry name" value="PROKAR_LIPOPROTEIN"/>
    <property type="match status" value="1"/>
</dbReference>
<reference evidence="2 3" key="1">
    <citation type="submission" date="2020-01" db="EMBL/GenBank/DDBJ databases">
        <title>Genomes assembled from Gulf of Kutch pelagic sediment metagenomes.</title>
        <authorList>
            <person name="Chandrashekar M."/>
            <person name="Mahajan M.S."/>
            <person name="Dave K.J."/>
            <person name="Vatsa P."/>
            <person name="Nathani N.M."/>
        </authorList>
    </citation>
    <scope>NUCLEOTIDE SEQUENCE [LARGE SCALE GENOMIC DNA]</scope>
    <source>
        <strain evidence="2">KS3-K002</strain>
    </source>
</reference>
<sequence length="255" mass="28987">MREIRRALALGFLASLACAACQSEPPGPADRLVDNWIEAAGGLDAWRDVESVRYTVTTVWFDSTGTPVRRRPRFVWGKKHPLRARIERDEPEGHYVQATDGEGDVWATLDGELLSDTTKAVREVLYVTGDVMYWIGLPYKLRDPGVNLRHIPKDSIGYEGVAVTFGEDVGLHPDDRWFYYFEEGSPFPVEVHYIEEGYTEPTRTRWSDYREAGPITYVGTRTFYDERGVTRKQLLISDVQINPELPDSLFTPPGT</sequence>
<evidence type="ECO:0008006" key="4">
    <source>
        <dbReference type="Google" id="ProtNLM"/>
    </source>
</evidence>
<dbReference type="AlphaFoldDB" id="A0AAE4Z7K6"/>
<proteinExistence type="predicted"/>
<dbReference type="EMBL" id="JAACAK010000026">
    <property type="protein sequence ID" value="NIR74157.1"/>
    <property type="molecule type" value="Genomic_DNA"/>
</dbReference>
<protein>
    <recommendedName>
        <fullName evidence="4">Outer membrane lipoprotein-sorting protein</fullName>
    </recommendedName>
</protein>
<evidence type="ECO:0000313" key="2">
    <source>
        <dbReference type="EMBL" id="NIR74157.1"/>
    </source>
</evidence>
<accession>A0AAE4Z7K6</accession>